<dbReference type="PANTHER" id="PTHR43069">
    <property type="entry name" value="FUMARYLACETOACETASE"/>
    <property type="match status" value="1"/>
</dbReference>
<dbReference type="GO" id="GO:0004334">
    <property type="term" value="F:fumarylacetoacetase activity"/>
    <property type="evidence" value="ECO:0007669"/>
    <property type="project" value="UniProtKB-UniRule"/>
</dbReference>
<feature type="binding site" evidence="13">
    <location>
        <position position="355"/>
    </location>
    <ligand>
        <name>substrate</name>
    </ligand>
</feature>
<feature type="binding site" evidence="13">
    <location>
        <position position="146"/>
    </location>
    <ligand>
        <name>substrate</name>
    </ligand>
</feature>
<evidence type="ECO:0000256" key="6">
    <source>
        <dbReference type="ARBA" id="ARBA00022723"/>
    </source>
</evidence>
<dbReference type="GO" id="GO:0006559">
    <property type="term" value="P:L-phenylalanine catabolic process"/>
    <property type="evidence" value="ECO:0007669"/>
    <property type="project" value="UniProtKB-UniRule"/>
</dbReference>
<accession>A0A162NBV3</accession>
<feature type="binding site" evidence="14">
    <location>
        <position position="204"/>
    </location>
    <ligand>
        <name>Ca(2+)</name>
        <dbReference type="ChEBI" id="CHEBI:29108"/>
    </ligand>
</feature>
<feature type="binding site" evidence="14">
    <location>
        <position position="238"/>
    </location>
    <ligand>
        <name>Mg(2+)</name>
        <dbReference type="ChEBI" id="CHEBI:18420"/>
    </ligand>
</feature>
<feature type="domain" description="Fumarylacetoacetase-like C-terminal" evidence="16">
    <location>
        <begin position="129"/>
        <end position="397"/>
    </location>
</feature>
<dbReference type="InterPro" id="IPR015377">
    <property type="entry name" value="Fumarylacetoacetase_N"/>
</dbReference>
<dbReference type="InterPro" id="IPR011234">
    <property type="entry name" value="Fumarylacetoacetase-like_C"/>
</dbReference>
<evidence type="ECO:0000313" key="18">
    <source>
        <dbReference type="EMBL" id="OAD67794.1"/>
    </source>
</evidence>
<evidence type="ECO:0000256" key="14">
    <source>
        <dbReference type="PIRSR" id="PIRSR605959-3"/>
    </source>
</evidence>
<keyword evidence="9 14" id="KW-0460">Magnesium</keyword>
<feature type="binding site" evidence="14">
    <location>
        <position position="238"/>
    </location>
    <ligand>
        <name>Ca(2+)</name>
        <dbReference type="ChEBI" id="CHEBI:29108"/>
    </ligand>
</feature>
<dbReference type="GO" id="GO:0006572">
    <property type="term" value="P:L-tyrosine catabolic process"/>
    <property type="evidence" value="ECO:0007669"/>
    <property type="project" value="UniProtKB-UniRule"/>
</dbReference>
<dbReference type="STRING" id="763407.A0A162NBV3"/>
<evidence type="ECO:0000256" key="4">
    <source>
        <dbReference type="ARBA" id="ARBA00012094"/>
    </source>
</evidence>
<evidence type="ECO:0000259" key="17">
    <source>
        <dbReference type="Pfam" id="PF09298"/>
    </source>
</evidence>
<protein>
    <recommendedName>
        <fullName evidence="5 15">Fumarylacetoacetase</fullName>
        <ecNumber evidence="4 15">3.7.1.2</ecNumber>
    </recommendedName>
    <alternativeName>
        <fullName evidence="15">Fumarylacetoacetate hydrolase</fullName>
    </alternativeName>
</protein>
<feature type="binding site" evidence="13">
    <location>
        <position position="249"/>
    </location>
    <ligand>
        <name>substrate</name>
    </ligand>
</feature>
<feature type="binding site" evidence="14">
    <location>
        <position position="130"/>
    </location>
    <ligand>
        <name>Ca(2+)</name>
        <dbReference type="ChEBI" id="CHEBI:29108"/>
    </ligand>
</feature>
<dbReference type="Gene3D" id="2.30.30.230">
    <property type="entry name" value="Fumarylacetoacetase, N-terminal domain"/>
    <property type="match status" value="1"/>
</dbReference>
<evidence type="ECO:0000256" key="7">
    <source>
        <dbReference type="ARBA" id="ARBA00022801"/>
    </source>
</evidence>
<keyword evidence="11 15" id="KW-0585">Phenylalanine catabolism</keyword>
<evidence type="ECO:0000256" key="1">
    <source>
        <dbReference type="ARBA" id="ARBA00000353"/>
    </source>
</evidence>
<dbReference type="AlphaFoldDB" id="A0A162NBV3"/>
<dbReference type="GO" id="GO:1902000">
    <property type="term" value="P:homogentisate catabolic process"/>
    <property type="evidence" value="ECO:0007669"/>
    <property type="project" value="TreeGrafter"/>
</dbReference>
<keyword evidence="10 15" id="KW-0828">Tyrosine catabolism</keyword>
<feature type="binding site" evidence="14">
    <location>
        <position position="258"/>
    </location>
    <ligand>
        <name>Mg(2+)</name>
        <dbReference type="ChEBI" id="CHEBI:18420"/>
    </ligand>
</feature>
<sequence>MSLKSFISVPKDSHFPIQNIPFGVFSTAEKSPRVGVAIGDQILDLYEVSSAGLLDNVKGLKDPKAVFGQSTLNTFMSLGRPVWRSTRSAIQELLSEKNQLKDNSQLLGRVLVPQSKSRMHLPAKIGDYTDFYSSREHATNVGIMFRGKDNALQPNWLHLPVGYHGRSSSIVVSGTDIHRPAGQRLLSKDKPVPSFAPSARLDIELEVGWFVGTGNEPGQRIDIKNAKEHIFGMVLVNDWSARDIQAWEYVPLGPFLGKNFGTTISPWIVTLDALEEFVVQGPTQSPEPLAYLKETVPSAYDVKLEVHIKPAESTKFQTVSESNMKYMYWSITQQLAHHTVGGCNMQPGDMCATGTLSGPEPGSYGSLLEITWSGANKIPFDNGVERLFLQDGDEVNLVGYCDSASGYRIGFGNCQGKILPCPYSA</sequence>
<name>A0A162NBV3_PHYB8</name>
<feature type="active site" description="Proton acceptor" evidence="12">
    <location>
        <position position="137"/>
    </location>
</feature>
<evidence type="ECO:0000256" key="9">
    <source>
        <dbReference type="ARBA" id="ARBA00022842"/>
    </source>
</evidence>
<dbReference type="InParanoid" id="A0A162NBV3"/>
<comment type="cofactor">
    <cofactor evidence="15">
        <name>Mg(2+)</name>
        <dbReference type="ChEBI" id="CHEBI:18420"/>
    </cofactor>
    <cofactor evidence="15">
        <name>Ca(2+)</name>
        <dbReference type="ChEBI" id="CHEBI:29108"/>
    </cofactor>
</comment>
<dbReference type="Gene3D" id="3.90.850.10">
    <property type="entry name" value="Fumarylacetoacetase-like, C-terminal domain"/>
    <property type="match status" value="1"/>
</dbReference>
<dbReference type="VEuPathDB" id="FungiDB:PHYBLDRAFT_188856"/>
<dbReference type="Pfam" id="PF09298">
    <property type="entry name" value="FAA_hydrolase_N"/>
    <property type="match status" value="1"/>
</dbReference>
<dbReference type="Pfam" id="PF01557">
    <property type="entry name" value="FAA_hydrolase"/>
    <property type="match status" value="1"/>
</dbReference>
<dbReference type="RefSeq" id="XP_018285834.1">
    <property type="nucleotide sequence ID" value="XM_018439572.1"/>
</dbReference>
<dbReference type="PANTHER" id="PTHR43069:SF2">
    <property type="entry name" value="FUMARYLACETOACETASE"/>
    <property type="match status" value="1"/>
</dbReference>
<gene>
    <name evidence="18" type="ORF">PHYBLDRAFT_188856</name>
</gene>
<feature type="binding site" evidence="14">
    <location>
        <position position="206"/>
    </location>
    <ligand>
        <name>Ca(2+)</name>
        <dbReference type="ChEBI" id="CHEBI:29108"/>
    </ligand>
</feature>
<dbReference type="OrthoDB" id="9971669at2759"/>
<proteinExistence type="inferred from homology"/>
<feature type="binding site" evidence="13">
    <location>
        <position position="245"/>
    </location>
    <ligand>
        <name>substrate</name>
    </ligand>
</feature>
<keyword evidence="8 14" id="KW-0106">Calcium</keyword>
<dbReference type="SUPFAM" id="SSF63433">
    <property type="entry name" value="Fumarylacetoacetate hydrolase, FAH, N-terminal domain"/>
    <property type="match status" value="1"/>
</dbReference>
<evidence type="ECO:0000256" key="8">
    <source>
        <dbReference type="ARBA" id="ARBA00022837"/>
    </source>
</evidence>
<keyword evidence="7 15" id="KW-0378">Hydrolase</keyword>
<keyword evidence="19" id="KW-1185">Reference proteome</keyword>
<comment type="pathway">
    <text evidence="2 15">Amino-acid degradation; L-phenylalanine degradation; acetoacetate and fumarate from L-phenylalanine: step 6/6.</text>
</comment>
<evidence type="ECO:0000256" key="10">
    <source>
        <dbReference type="ARBA" id="ARBA00022878"/>
    </source>
</evidence>
<dbReference type="EC" id="3.7.1.2" evidence="4 15"/>
<evidence type="ECO:0000259" key="16">
    <source>
        <dbReference type="Pfam" id="PF01557"/>
    </source>
</evidence>
<comment type="similarity">
    <text evidence="3 15">Belongs to the FAH family.</text>
</comment>
<evidence type="ECO:0000256" key="12">
    <source>
        <dbReference type="PIRSR" id="PIRSR605959-1"/>
    </source>
</evidence>
<dbReference type="InterPro" id="IPR036663">
    <property type="entry name" value="Fumarylacetoacetase_C_sf"/>
</dbReference>
<dbReference type="FunFam" id="3.90.850.10:FF:000004">
    <property type="entry name" value="Fumarylacetoacetase"/>
    <property type="match status" value="1"/>
</dbReference>
<evidence type="ECO:0000256" key="13">
    <source>
        <dbReference type="PIRSR" id="PIRSR605959-2"/>
    </source>
</evidence>
<dbReference type="NCBIfam" id="TIGR01266">
    <property type="entry name" value="fum_ac_acetase"/>
    <property type="match status" value="1"/>
</dbReference>
<feature type="domain" description="Fumarylacetoacetase N-terminal" evidence="17">
    <location>
        <begin position="18"/>
        <end position="122"/>
    </location>
</feature>
<dbReference type="GO" id="GO:0046872">
    <property type="term" value="F:metal ion binding"/>
    <property type="evidence" value="ECO:0007669"/>
    <property type="project" value="UniProtKB-UniRule"/>
</dbReference>
<dbReference type="InterPro" id="IPR036462">
    <property type="entry name" value="Fumarylacetoacetase_N_sf"/>
</dbReference>
<evidence type="ECO:0000256" key="11">
    <source>
        <dbReference type="ARBA" id="ARBA00023232"/>
    </source>
</evidence>
<dbReference type="UniPathway" id="UPA00139">
    <property type="reaction ID" value="UER00341"/>
</dbReference>
<dbReference type="FunFam" id="2.30.30.230:FF:000001">
    <property type="entry name" value="Fumarylacetoacetase"/>
    <property type="match status" value="1"/>
</dbReference>
<feature type="binding site" evidence="14">
    <location>
        <position position="262"/>
    </location>
    <ligand>
        <name>Mg(2+)</name>
        <dbReference type="ChEBI" id="CHEBI:18420"/>
    </ligand>
</feature>
<organism evidence="18 19">
    <name type="scientific">Phycomyces blakesleeanus (strain ATCC 8743b / DSM 1359 / FGSC 10004 / NBRC 33097 / NRRL 1555)</name>
    <dbReference type="NCBI Taxonomy" id="763407"/>
    <lineage>
        <taxon>Eukaryota</taxon>
        <taxon>Fungi</taxon>
        <taxon>Fungi incertae sedis</taxon>
        <taxon>Mucoromycota</taxon>
        <taxon>Mucoromycotina</taxon>
        <taxon>Mucoromycetes</taxon>
        <taxon>Mucorales</taxon>
        <taxon>Phycomycetaceae</taxon>
        <taxon>Phycomyces</taxon>
    </lineage>
</organism>
<evidence type="ECO:0000256" key="3">
    <source>
        <dbReference type="ARBA" id="ARBA00010211"/>
    </source>
</evidence>
<evidence type="ECO:0000256" key="5">
    <source>
        <dbReference type="ARBA" id="ARBA00014741"/>
    </source>
</evidence>
<comment type="catalytic activity">
    <reaction evidence="1 15">
        <text>4-fumarylacetoacetate + H2O = acetoacetate + fumarate + H(+)</text>
        <dbReference type="Rhea" id="RHEA:10244"/>
        <dbReference type="ChEBI" id="CHEBI:13705"/>
        <dbReference type="ChEBI" id="CHEBI:15377"/>
        <dbReference type="ChEBI" id="CHEBI:15378"/>
        <dbReference type="ChEBI" id="CHEBI:18034"/>
        <dbReference type="ChEBI" id="CHEBI:29806"/>
        <dbReference type="EC" id="3.7.1.2"/>
    </reaction>
</comment>
<reference evidence="19" key="1">
    <citation type="submission" date="2015-06" db="EMBL/GenBank/DDBJ databases">
        <title>Expansion of signal transduction pathways in fungi by whole-genome duplication.</title>
        <authorList>
            <consortium name="DOE Joint Genome Institute"/>
            <person name="Corrochano L.M."/>
            <person name="Kuo A."/>
            <person name="Marcet-Houben M."/>
            <person name="Polaino S."/>
            <person name="Salamov A."/>
            <person name="Villalobos J.M."/>
            <person name="Alvarez M.I."/>
            <person name="Avalos J."/>
            <person name="Benito E.P."/>
            <person name="Benoit I."/>
            <person name="Burger G."/>
            <person name="Camino L.P."/>
            <person name="Canovas D."/>
            <person name="Cerda-Olmedo E."/>
            <person name="Cheng J.-F."/>
            <person name="Dominguez A."/>
            <person name="Elias M."/>
            <person name="Eslava A.P."/>
            <person name="Glaser F."/>
            <person name="Grimwood J."/>
            <person name="Gutierrez G."/>
            <person name="Heitman J."/>
            <person name="Henrissat B."/>
            <person name="Iturriaga E.A."/>
            <person name="Lang B.F."/>
            <person name="Lavin J.L."/>
            <person name="Lee S."/>
            <person name="Li W."/>
            <person name="Lindquist E."/>
            <person name="Lopez-Garcia S."/>
            <person name="Luque E.M."/>
            <person name="Marcos A.T."/>
            <person name="Martin J."/>
            <person name="McCluskey K."/>
            <person name="Medina H.R."/>
            <person name="Miralles-Duran A."/>
            <person name="Miyazaki A."/>
            <person name="Munoz-Torres E."/>
            <person name="Oguiza J.A."/>
            <person name="Ohm R."/>
            <person name="Olmedo M."/>
            <person name="Orejas M."/>
            <person name="Ortiz-Castellanos L."/>
            <person name="Pisabarro A.G."/>
            <person name="Rodriguez-Romero J."/>
            <person name="Ruiz-Herrera J."/>
            <person name="Ruiz-Vazquez R."/>
            <person name="Sanz C."/>
            <person name="Schackwitz W."/>
            <person name="Schmutz J."/>
            <person name="Shahriari M."/>
            <person name="Shelest E."/>
            <person name="Silva-Franco F."/>
            <person name="Soanes D."/>
            <person name="Syed K."/>
            <person name="Tagua V.G."/>
            <person name="Talbot N.J."/>
            <person name="Thon M."/>
            <person name="De vries R.P."/>
            <person name="Wiebenga A."/>
            <person name="Yadav J.S."/>
            <person name="Braun E.L."/>
            <person name="Baker S."/>
            <person name="Garre V."/>
            <person name="Horwitz B."/>
            <person name="Torres-Martinez S."/>
            <person name="Idnurm A."/>
            <person name="Herrera-Estrella A."/>
            <person name="Gabaldon T."/>
            <person name="Grigoriev I.V."/>
        </authorList>
    </citation>
    <scope>NUCLEOTIDE SEQUENCE [LARGE SCALE GENOMIC DNA]</scope>
    <source>
        <strain evidence="19">NRRL 1555(-)</strain>
    </source>
</reference>
<feature type="binding site" evidence="13">
    <location>
        <position position="132"/>
    </location>
    <ligand>
        <name>substrate</name>
    </ligand>
</feature>
<evidence type="ECO:0000313" key="19">
    <source>
        <dbReference type="Proteomes" id="UP000077315"/>
    </source>
</evidence>
<evidence type="ECO:0000256" key="2">
    <source>
        <dbReference type="ARBA" id="ARBA00004782"/>
    </source>
</evidence>
<dbReference type="GeneID" id="29000478"/>
<keyword evidence="6 14" id="KW-0479">Metal-binding</keyword>
<dbReference type="InterPro" id="IPR005959">
    <property type="entry name" value="Fumarylacetoacetase"/>
</dbReference>
<dbReference type="SUPFAM" id="SSF56529">
    <property type="entry name" value="FAH"/>
    <property type="match status" value="1"/>
</dbReference>
<evidence type="ECO:0000256" key="15">
    <source>
        <dbReference type="RuleBase" id="RU366008"/>
    </source>
</evidence>
<dbReference type="Proteomes" id="UP000077315">
    <property type="component" value="Unassembled WGS sequence"/>
</dbReference>
<dbReference type="EMBL" id="KV440997">
    <property type="protein sequence ID" value="OAD67794.1"/>
    <property type="molecule type" value="Genomic_DNA"/>
</dbReference>